<feature type="transmembrane region" description="Helical" evidence="5">
    <location>
        <begin position="33"/>
        <end position="55"/>
    </location>
</feature>
<dbReference type="RefSeq" id="WP_253887760.1">
    <property type="nucleotide sequence ID" value="NZ_BAAAVB010000013.1"/>
</dbReference>
<dbReference type="Pfam" id="PF07690">
    <property type="entry name" value="MFS_1"/>
    <property type="match status" value="2"/>
</dbReference>
<feature type="transmembrane region" description="Helical" evidence="5">
    <location>
        <begin position="272"/>
        <end position="295"/>
    </location>
</feature>
<keyword evidence="8" id="KW-1185">Reference proteome</keyword>
<dbReference type="InterPro" id="IPR036259">
    <property type="entry name" value="MFS_trans_sf"/>
</dbReference>
<evidence type="ECO:0000313" key="8">
    <source>
        <dbReference type="Proteomes" id="UP001205185"/>
    </source>
</evidence>
<dbReference type="SUPFAM" id="SSF103473">
    <property type="entry name" value="MFS general substrate transporter"/>
    <property type="match status" value="1"/>
</dbReference>
<name>A0ABT1IDS6_9PSEU</name>
<accession>A0ABT1IDS6</accession>
<feature type="transmembrane region" description="Helical" evidence="5">
    <location>
        <begin position="183"/>
        <end position="205"/>
    </location>
</feature>
<feature type="transmembrane region" description="Helical" evidence="5">
    <location>
        <begin position="302"/>
        <end position="321"/>
    </location>
</feature>
<gene>
    <name evidence="7" type="ORF">LV75_003299</name>
</gene>
<protein>
    <submittedName>
        <fullName evidence="7">Arabinose efflux permease, MFS family</fullName>
    </submittedName>
</protein>
<evidence type="ECO:0000256" key="2">
    <source>
        <dbReference type="ARBA" id="ARBA00022692"/>
    </source>
</evidence>
<sequence>MIADQTPAPSAAALATAAFAQRRAVAGLFASQLVGGVGLGIGIAVGVLFAARLVGPSQAGLAGSAMVVGSAVLAPVVAALMRDRGRRVGLAAGYLVGAVGAALLTTTAATGWVVLLYPAMFCFGAATTSNFQARFAAVDLADRAGRGRALSTVVWATTVGAVAGPAISAAVDSLFQGWHAAAMAGPFVLSGLTFLTAAVIVLVVLRPDPLLLARELGLAGEGPAVGVRAALRTLRTRPPARLGLLAVVTGHLVMVSLMSMTPVHLDHGSLGVVGLVMSTHLAGMFGLSPVIGWLGDRFGRRPLLAAGAAGLLTACLLAAAVPHNPALLTVALGLLGLSWSATLIGGSTLLTESLPAEVRPAAQGLTDLLMGLAGAAGTALAGLVLAQAGYPTLALSCAAAVVVLTTTAIVQTR</sequence>
<dbReference type="InterPro" id="IPR020846">
    <property type="entry name" value="MFS_dom"/>
</dbReference>
<dbReference type="PROSITE" id="PS50850">
    <property type="entry name" value="MFS"/>
    <property type="match status" value="1"/>
</dbReference>
<dbReference type="Gene3D" id="1.20.1250.20">
    <property type="entry name" value="MFS general substrate transporter like domains"/>
    <property type="match status" value="2"/>
</dbReference>
<feature type="transmembrane region" description="Helical" evidence="5">
    <location>
        <begin position="61"/>
        <end position="81"/>
    </location>
</feature>
<evidence type="ECO:0000256" key="1">
    <source>
        <dbReference type="ARBA" id="ARBA00004651"/>
    </source>
</evidence>
<proteinExistence type="predicted"/>
<feature type="transmembrane region" description="Helical" evidence="5">
    <location>
        <begin position="368"/>
        <end position="386"/>
    </location>
</feature>
<keyword evidence="2 5" id="KW-0812">Transmembrane</keyword>
<comment type="caution">
    <text evidence="7">The sequence shown here is derived from an EMBL/GenBank/DDBJ whole genome shotgun (WGS) entry which is preliminary data.</text>
</comment>
<feature type="transmembrane region" description="Helical" evidence="5">
    <location>
        <begin position="327"/>
        <end position="347"/>
    </location>
</feature>
<feature type="transmembrane region" description="Helical" evidence="5">
    <location>
        <begin position="149"/>
        <end position="171"/>
    </location>
</feature>
<dbReference type="PANTHER" id="PTHR23534:SF1">
    <property type="entry name" value="MAJOR FACILITATOR SUPERFAMILY PROTEIN"/>
    <property type="match status" value="1"/>
</dbReference>
<feature type="transmembrane region" description="Helical" evidence="5">
    <location>
        <begin position="88"/>
        <end position="109"/>
    </location>
</feature>
<evidence type="ECO:0000259" key="6">
    <source>
        <dbReference type="PROSITE" id="PS50850"/>
    </source>
</evidence>
<dbReference type="InterPro" id="IPR011701">
    <property type="entry name" value="MFS"/>
</dbReference>
<evidence type="ECO:0000313" key="7">
    <source>
        <dbReference type="EMBL" id="MCP2270787.1"/>
    </source>
</evidence>
<evidence type="ECO:0000256" key="4">
    <source>
        <dbReference type="ARBA" id="ARBA00023136"/>
    </source>
</evidence>
<feature type="transmembrane region" description="Helical" evidence="5">
    <location>
        <begin position="242"/>
        <end position="260"/>
    </location>
</feature>
<comment type="subcellular location">
    <subcellularLocation>
        <location evidence="1">Cell membrane</location>
        <topology evidence="1">Multi-pass membrane protein</topology>
    </subcellularLocation>
</comment>
<reference evidence="7 8" key="1">
    <citation type="submission" date="2022-06" db="EMBL/GenBank/DDBJ databases">
        <title>Genomic Encyclopedia of Archaeal and Bacterial Type Strains, Phase II (KMG-II): from individual species to whole genera.</title>
        <authorList>
            <person name="Goeker M."/>
        </authorList>
    </citation>
    <scope>NUCLEOTIDE SEQUENCE [LARGE SCALE GENOMIC DNA]</scope>
    <source>
        <strain evidence="7 8">DSM 44255</strain>
    </source>
</reference>
<evidence type="ECO:0000256" key="5">
    <source>
        <dbReference type="SAM" id="Phobius"/>
    </source>
</evidence>
<keyword evidence="4 5" id="KW-0472">Membrane</keyword>
<feature type="domain" description="Major facilitator superfamily (MFS) profile" evidence="6">
    <location>
        <begin position="24"/>
        <end position="413"/>
    </location>
</feature>
<feature type="transmembrane region" description="Helical" evidence="5">
    <location>
        <begin position="115"/>
        <end position="137"/>
    </location>
</feature>
<organism evidence="7 8">
    <name type="scientific">Actinokineospora diospyrosa</name>
    <dbReference type="NCBI Taxonomy" id="103728"/>
    <lineage>
        <taxon>Bacteria</taxon>
        <taxon>Bacillati</taxon>
        <taxon>Actinomycetota</taxon>
        <taxon>Actinomycetes</taxon>
        <taxon>Pseudonocardiales</taxon>
        <taxon>Pseudonocardiaceae</taxon>
        <taxon>Actinokineospora</taxon>
    </lineage>
</organism>
<dbReference type="EMBL" id="JAMTCO010000008">
    <property type="protein sequence ID" value="MCP2270787.1"/>
    <property type="molecule type" value="Genomic_DNA"/>
</dbReference>
<dbReference type="Proteomes" id="UP001205185">
    <property type="component" value="Unassembled WGS sequence"/>
</dbReference>
<dbReference type="PANTHER" id="PTHR23534">
    <property type="entry name" value="MFS PERMEASE"/>
    <property type="match status" value="1"/>
</dbReference>
<feature type="transmembrane region" description="Helical" evidence="5">
    <location>
        <begin position="392"/>
        <end position="410"/>
    </location>
</feature>
<evidence type="ECO:0000256" key="3">
    <source>
        <dbReference type="ARBA" id="ARBA00022989"/>
    </source>
</evidence>
<keyword evidence="3 5" id="KW-1133">Transmembrane helix</keyword>